<feature type="domain" description="EfeO-type cupredoxin-like" evidence="2">
    <location>
        <begin position="59"/>
        <end position="144"/>
    </location>
</feature>
<protein>
    <recommendedName>
        <fullName evidence="2">EfeO-type cupredoxin-like domain-containing protein</fullName>
    </recommendedName>
</protein>
<dbReference type="SUPFAM" id="SSF49503">
    <property type="entry name" value="Cupredoxins"/>
    <property type="match status" value="1"/>
</dbReference>
<evidence type="ECO:0000313" key="3">
    <source>
        <dbReference type="EMBL" id="PIU69280.1"/>
    </source>
</evidence>
<keyword evidence="1" id="KW-0472">Membrane</keyword>
<keyword evidence="1" id="KW-0812">Transmembrane</keyword>
<dbReference type="EMBL" id="PEWD01000009">
    <property type="protein sequence ID" value="PIU69280.1"/>
    <property type="molecule type" value="Genomic_DNA"/>
</dbReference>
<feature type="transmembrane region" description="Helical" evidence="1">
    <location>
        <begin position="21"/>
        <end position="41"/>
    </location>
</feature>
<comment type="caution">
    <text evidence="3">The sequence shown here is derived from an EMBL/GenBank/DDBJ whole genome shotgun (WGS) entry which is preliminary data.</text>
</comment>
<keyword evidence="1" id="KW-1133">Transmembrane helix</keyword>
<reference evidence="4" key="1">
    <citation type="submission" date="2017-09" db="EMBL/GenBank/DDBJ databases">
        <title>Depth-based differentiation of microbial function through sediment-hosted aquifers and enrichment of novel symbionts in the deep terrestrial subsurface.</title>
        <authorList>
            <person name="Probst A.J."/>
            <person name="Ladd B."/>
            <person name="Jarett J.K."/>
            <person name="Geller-Mcgrath D.E."/>
            <person name="Sieber C.M.K."/>
            <person name="Emerson J.B."/>
            <person name="Anantharaman K."/>
            <person name="Thomas B.C."/>
            <person name="Malmstrom R."/>
            <person name="Stieglmeier M."/>
            <person name="Klingl A."/>
            <person name="Woyke T."/>
            <person name="Ryan C.M."/>
            <person name="Banfield J.F."/>
        </authorList>
    </citation>
    <scope>NUCLEOTIDE SEQUENCE [LARGE SCALE GENOMIC DNA]</scope>
</reference>
<dbReference type="Pfam" id="PF13473">
    <property type="entry name" value="Cupredoxin_1"/>
    <property type="match status" value="1"/>
</dbReference>
<evidence type="ECO:0000256" key="1">
    <source>
        <dbReference type="SAM" id="Phobius"/>
    </source>
</evidence>
<evidence type="ECO:0000313" key="4">
    <source>
        <dbReference type="Proteomes" id="UP000229916"/>
    </source>
</evidence>
<dbReference type="InterPro" id="IPR008972">
    <property type="entry name" value="Cupredoxin"/>
</dbReference>
<name>A0A2M7APQ0_UNCKA</name>
<dbReference type="InterPro" id="IPR028096">
    <property type="entry name" value="EfeO_Cupredoxin"/>
</dbReference>
<gene>
    <name evidence="3" type="ORF">COS81_00505</name>
</gene>
<organism evidence="3 4">
    <name type="scientific">candidate division WWE3 bacterium CG06_land_8_20_14_3_00_42_16</name>
    <dbReference type="NCBI Taxonomy" id="1975083"/>
    <lineage>
        <taxon>Bacteria</taxon>
        <taxon>Katanobacteria</taxon>
    </lineage>
</organism>
<dbReference type="AlphaFoldDB" id="A0A2M7APQ0"/>
<dbReference type="Proteomes" id="UP000229916">
    <property type="component" value="Unassembled WGS sequence"/>
</dbReference>
<sequence>MSKSDNMSARGGSASGEKNKLTFFLAAIALIILVGVGLTLVKSGGIEKAGIKKEDTLLKNEVKEFTIDAFRFGYNPNTVTIKKGDRVRLNINNTDTKHGIRIPDLGISGNESLEFVADKVGEFNWYCNNYCGGGHSQMQGKLIIE</sequence>
<accession>A0A2M7APQ0</accession>
<dbReference type="Gene3D" id="2.60.40.420">
    <property type="entry name" value="Cupredoxins - blue copper proteins"/>
    <property type="match status" value="1"/>
</dbReference>
<proteinExistence type="predicted"/>
<evidence type="ECO:0000259" key="2">
    <source>
        <dbReference type="Pfam" id="PF13473"/>
    </source>
</evidence>